<dbReference type="Gene3D" id="3.40.630.10">
    <property type="entry name" value="Zn peptidases"/>
    <property type="match status" value="1"/>
</dbReference>
<organism evidence="17 18">
    <name type="scientific">Pilimelia anulata</name>
    <dbReference type="NCBI Taxonomy" id="53371"/>
    <lineage>
        <taxon>Bacteria</taxon>
        <taxon>Bacillati</taxon>
        <taxon>Actinomycetota</taxon>
        <taxon>Actinomycetes</taxon>
        <taxon>Micromonosporales</taxon>
        <taxon>Micromonosporaceae</taxon>
        <taxon>Pilimelia</taxon>
    </lineage>
</organism>
<comment type="cofactor">
    <cofactor evidence="1">
        <name>Zn(2+)</name>
        <dbReference type="ChEBI" id="CHEBI:29105"/>
    </cofactor>
</comment>
<dbReference type="GO" id="GO:0005615">
    <property type="term" value="C:extracellular space"/>
    <property type="evidence" value="ECO:0007669"/>
    <property type="project" value="TreeGrafter"/>
</dbReference>
<dbReference type="PANTHER" id="PTHR11705">
    <property type="entry name" value="PROTEASE FAMILY M14 CARBOXYPEPTIDASE A,B"/>
    <property type="match status" value="1"/>
</dbReference>
<dbReference type="PANTHER" id="PTHR11705:SF143">
    <property type="entry name" value="SLL0236 PROTEIN"/>
    <property type="match status" value="1"/>
</dbReference>
<dbReference type="GO" id="GO:0006508">
    <property type="term" value="P:proteolysis"/>
    <property type="evidence" value="ECO:0007669"/>
    <property type="project" value="UniProtKB-KW"/>
</dbReference>
<dbReference type="GO" id="GO:0008270">
    <property type="term" value="F:zinc ion binding"/>
    <property type="evidence" value="ECO:0007669"/>
    <property type="project" value="InterPro"/>
</dbReference>
<dbReference type="CDD" id="cd03859">
    <property type="entry name" value="M14_CPT"/>
    <property type="match status" value="1"/>
</dbReference>
<evidence type="ECO:0000256" key="1">
    <source>
        <dbReference type="ARBA" id="ARBA00001947"/>
    </source>
</evidence>
<evidence type="ECO:0000256" key="12">
    <source>
        <dbReference type="ARBA" id="ARBA00066554"/>
    </source>
</evidence>
<accession>A0A8J3BBT6</accession>
<comment type="catalytic activity">
    <reaction evidence="10">
        <text>Releases a C-terminal residue, which may be hydrophobic or positively charged.</text>
        <dbReference type="EC" id="3.4.17.18"/>
    </reaction>
</comment>
<dbReference type="EC" id="3.4.17.18" evidence="12"/>
<dbReference type="EMBL" id="BMQB01000005">
    <property type="protein sequence ID" value="GGJ95201.1"/>
    <property type="molecule type" value="Genomic_DNA"/>
</dbReference>
<dbReference type="AlphaFoldDB" id="A0A8J3BBT6"/>
<dbReference type="Pfam" id="PF00246">
    <property type="entry name" value="Peptidase_M14"/>
    <property type="match status" value="1"/>
</dbReference>
<dbReference type="SUPFAM" id="SSF53187">
    <property type="entry name" value="Zn-dependent exopeptidases"/>
    <property type="match status" value="1"/>
</dbReference>
<dbReference type="PROSITE" id="PS00132">
    <property type="entry name" value="CARBOXYPEPT_ZN_1"/>
    <property type="match status" value="1"/>
</dbReference>
<keyword evidence="3 17" id="KW-0121">Carboxypeptidase</keyword>
<evidence type="ECO:0000256" key="7">
    <source>
        <dbReference type="ARBA" id="ARBA00022801"/>
    </source>
</evidence>
<keyword evidence="8" id="KW-0862">Zinc</keyword>
<evidence type="ECO:0000256" key="4">
    <source>
        <dbReference type="ARBA" id="ARBA00022670"/>
    </source>
</evidence>
<keyword evidence="4" id="KW-0645">Protease</keyword>
<dbReference type="SMART" id="SM00631">
    <property type="entry name" value="Zn_pept"/>
    <property type="match status" value="1"/>
</dbReference>
<evidence type="ECO:0000256" key="10">
    <source>
        <dbReference type="ARBA" id="ARBA00050859"/>
    </source>
</evidence>
<evidence type="ECO:0000256" key="6">
    <source>
        <dbReference type="ARBA" id="ARBA00022729"/>
    </source>
</evidence>
<evidence type="ECO:0000313" key="17">
    <source>
        <dbReference type="EMBL" id="GGJ95201.1"/>
    </source>
</evidence>
<feature type="active site" description="Proton donor/acceptor" evidence="14">
    <location>
        <position position="384"/>
    </location>
</feature>
<dbReference type="PRINTS" id="PR00765">
    <property type="entry name" value="CRBOXYPTASEA"/>
</dbReference>
<evidence type="ECO:0000256" key="13">
    <source>
        <dbReference type="ARBA" id="ARBA00074273"/>
    </source>
</evidence>
<dbReference type="InterPro" id="IPR057246">
    <property type="entry name" value="CARBOXYPEPT_ZN_1"/>
</dbReference>
<comment type="function">
    <text evidence="11">Carboxypeptidase that possesses the specificities of both mammalian Cpase A and B. Thus shows broad substrate specificity, being able to cleave Cbz-Gly-Leu, Cbz-Gly-Val, Cbz-Gly-Phe, Cbz-Gly-Lys and Bz-Gly-Arg in vitro.</text>
</comment>
<evidence type="ECO:0000256" key="14">
    <source>
        <dbReference type="PROSITE-ProRule" id="PRU01379"/>
    </source>
</evidence>
<dbReference type="InterPro" id="IPR033810">
    <property type="entry name" value="Carboxypeptidase_T"/>
</dbReference>
<dbReference type="RefSeq" id="WP_189170405.1">
    <property type="nucleotide sequence ID" value="NZ_BMQB01000005.1"/>
</dbReference>
<evidence type="ECO:0000256" key="5">
    <source>
        <dbReference type="ARBA" id="ARBA00022723"/>
    </source>
</evidence>
<evidence type="ECO:0000313" key="18">
    <source>
        <dbReference type="Proteomes" id="UP000649739"/>
    </source>
</evidence>
<evidence type="ECO:0000256" key="8">
    <source>
        <dbReference type="ARBA" id="ARBA00022833"/>
    </source>
</evidence>
<dbReference type="GO" id="GO:0004181">
    <property type="term" value="F:metallocarboxypeptidase activity"/>
    <property type="evidence" value="ECO:0007669"/>
    <property type="project" value="InterPro"/>
</dbReference>
<dbReference type="FunFam" id="3.40.630.10:FF:000084">
    <property type="entry name" value="Carboxypeptidase B2"/>
    <property type="match status" value="1"/>
</dbReference>
<gene>
    <name evidence="17" type="ORF">GCM10010123_26250</name>
</gene>
<reference evidence="17" key="1">
    <citation type="journal article" date="2014" name="Int. J. Syst. Evol. Microbiol.">
        <title>Complete genome sequence of Corynebacterium casei LMG S-19264T (=DSM 44701T), isolated from a smear-ripened cheese.</title>
        <authorList>
            <consortium name="US DOE Joint Genome Institute (JGI-PGF)"/>
            <person name="Walter F."/>
            <person name="Albersmeier A."/>
            <person name="Kalinowski J."/>
            <person name="Ruckert C."/>
        </authorList>
    </citation>
    <scope>NUCLEOTIDE SEQUENCE</scope>
    <source>
        <strain evidence="17">JCM 3090</strain>
    </source>
</reference>
<keyword evidence="5" id="KW-0479">Metal-binding</keyword>
<feature type="domain" description="Peptidase M14" evidence="16">
    <location>
        <begin position="116"/>
        <end position="417"/>
    </location>
</feature>
<evidence type="ECO:0000256" key="2">
    <source>
        <dbReference type="ARBA" id="ARBA00005988"/>
    </source>
</evidence>
<evidence type="ECO:0000256" key="9">
    <source>
        <dbReference type="ARBA" id="ARBA00023049"/>
    </source>
</evidence>
<evidence type="ECO:0000256" key="15">
    <source>
        <dbReference type="SAM" id="SignalP"/>
    </source>
</evidence>
<comment type="caution">
    <text evidence="17">The sequence shown here is derived from an EMBL/GenBank/DDBJ whole genome shotgun (WGS) entry which is preliminary data.</text>
</comment>
<reference evidence="17" key="2">
    <citation type="submission" date="2020-09" db="EMBL/GenBank/DDBJ databases">
        <authorList>
            <person name="Sun Q."/>
            <person name="Ohkuma M."/>
        </authorList>
    </citation>
    <scope>NUCLEOTIDE SEQUENCE</scope>
    <source>
        <strain evidence="17">JCM 3090</strain>
    </source>
</reference>
<sequence>MRLPTHPGRRVVIALALSLALGGTLTAVGPVAATGTPTETTQRYVVFGAQTWEETNAVAATGAAVDYVEHGKIYISATPAELAAVHGLGLTTKVEAPPAEPGMDAFLTGFPANMQKYHDYAEMTDAINKLVASKPEIAQKLSIGKSYEGRDLPLIKISDNVKDDEQEPEYLISAHHHAREHLTVEMALYLLNMFINEYGKDERVTKLVNEREIWVIPSLNPDGSEFDISGSKLAMWRKNRQPNQGGQAGTDLNRNYGYKWGCCNGSSGSTGSETYRGTAAFSSPETQRIRDFVNSRKINGKQQITVNLDFHTYGELILWPYGYTNKTVEPGMTQDDVSTFSTIGKKMAATNKYDPKQASGLYITDGSSLDWLWAEHKIFGYTFEMWGGSGGFYPADTYIDKETARNRESALILGDLADCPYRAINKQDQYCK</sequence>
<feature type="chain" id="PRO_5039467475" description="Zinc carboxypeptidase" evidence="15">
    <location>
        <begin position="28"/>
        <end position="432"/>
    </location>
</feature>
<evidence type="ECO:0000256" key="11">
    <source>
        <dbReference type="ARBA" id="ARBA00055464"/>
    </source>
</evidence>
<feature type="signal peptide" evidence="15">
    <location>
        <begin position="1"/>
        <end position="27"/>
    </location>
</feature>
<keyword evidence="18" id="KW-1185">Reference proteome</keyword>
<dbReference type="PROSITE" id="PS52035">
    <property type="entry name" value="PEPTIDASE_M14"/>
    <property type="match status" value="1"/>
</dbReference>
<evidence type="ECO:0000259" key="16">
    <source>
        <dbReference type="PROSITE" id="PS52035"/>
    </source>
</evidence>
<dbReference type="Proteomes" id="UP000649739">
    <property type="component" value="Unassembled WGS sequence"/>
</dbReference>
<proteinExistence type="inferred from homology"/>
<protein>
    <recommendedName>
        <fullName evidence="13">Zinc carboxypeptidase</fullName>
        <ecNumber evidence="12">3.4.17.18</ecNumber>
    </recommendedName>
</protein>
<name>A0A8J3BBT6_9ACTN</name>
<keyword evidence="7" id="KW-0378">Hydrolase</keyword>
<dbReference type="InterPro" id="IPR000834">
    <property type="entry name" value="Peptidase_M14"/>
</dbReference>
<keyword evidence="6 15" id="KW-0732">Signal</keyword>
<comment type="similarity">
    <text evidence="2 14">Belongs to the peptidase M14 family.</text>
</comment>
<keyword evidence="9" id="KW-0482">Metalloprotease</keyword>
<evidence type="ECO:0000256" key="3">
    <source>
        <dbReference type="ARBA" id="ARBA00022645"/>
    </source>
</evidence>